<keyword evidence="3 6" id="KW-0812">Transmembrane</keyword>
<evidence type="ECO:0000256" key="1">
    <source>
        <dbReference type="ARBA" id="ARBA00004429"/>
    </source>
</evidence>
<protein>
    <submittedName>
        <fullName evidence="7">ABC transporter permease</fullName>
    </submittedName>
</protein>
<name>A0AAW5MSN3_9ESCH</name>
<dbReference type="PANTHER" id="PTHR43370">
    <property type="entry name" value="SUGAR ABC TRANSPORTER INTEGRAL MEMBRANE PROTEIN-RELATED"/>
    <property type="match status" value="1"/>
</dbReference>
<feature type="transmembrane region" description="Helical" evidence="6">
    <location>
        <begin position="66"/>
        <end position="85"/>
    </location>
</feature>
<dbReference type="EMBL" id="JANPXH010000793">
    <property type="protein sequence ID" value="MCR6679079.1"/>
    <property type="molecule type" value="Genomic_DNA"/>
</dbReference>
<evidence type="ECO:0000256" key="3">
    <source>
        <dbReference type="ARBA" id="ARBA00022692"/>
    </source>
</evidence>
<evidence type="ECO:0000256" key="5">
    <source>
        <dbReference type="ARBA" id="ARBA00023136"/>
    </source>
</evidence>
<keyword evidence="2" id="KW-1003">Cell membrane</keyword>
<feature type="transmembrane region" description="Helical" evidence="6">
    <location>
        <begin position="9"/>
        <end position="30"/>
    </location>
</feature>
<dbReference type="AlphaFoldDB" id="A0AAW5MSN3"/>
<dbReference type="PANTHER" id="PTHR43370:SF1">
    <property type="entry name" value="GUANOSINE ABC TRANSPORTER PERMEASE PROTEIN NUPQ"/>
    <property type="match status" value="1"/>
</dbReference>
<dbReference type="Proteomes" id="UP001206878">
    <property type="component" value="Unassembled WGS sequence"/>
</dbReference>
<evidence type="ECO:0000256" key="2">
    <source>
        <dbReference type="ARBA" id="ARBA00022475"/>
    </source>
</evidence>
<evidence type="ECO:0000256" key="6">
    <source>
        <dbReference type="SAM" id="Phobius"/>
    </source>
</evidence>
<comment type="caution">
    <text evidence="7">The sequence shown here is derived from an EMBL/GenBank/DDBJ whole genome shotgun (WGS) entry which is preliminary data.</text>
</comment>
<evidence type="ECO:0000313" key="8">
    <source>
        <dbReference type="Proteomes" id="UP001206878"/>
    </source>
</evidence>
<gene>
    <name evidence="7" type="ORF">NVV43_26700</name>
</gene>
<dbReference type="InterPro" id="IPR001851">
    <property type="entry name" value="ABC_transp_permease"/>
</dbReference>
<organism evidence="7 8">
    <name type="scientific">Escherichia marmotae</name>
    <dbReference type="NCBI Taxonomy" id="1499973"/>
    <lineage>
        <taxon>Bacteria</taxon>
        <taxon>Pseudomonadati</taxon>
        <taxon>Pseudomonadota</taxon>
        <taxon>Gammaproteobacteria</taxon>
        <taxon>Enterobacterales</taxon>
        <taxon>Enterobacteriaceae</taxon>
        <taxon>Escherichia</taxon>
    </lineage>
</organism>
<accession>A0AAW5MSN3</accession>
<dbReference type="GO" id="GO:0022857">
    <property type="term" value="F:transmembrane transporter activity"/>
    <property type="evidence" value="ECO:0007669"/>
    <property type="project" value="InterPro"/>
</dbReference>
<evidence type="ECO:0000313" key="7">
    <source>
        <dbReference type="EMBL" id="MCR6679079.1"/>
    </source>
</evidence>
<feature type="transmembrane region" description="Helical" evidence="6">
    <location>
        <begin position="36"/>
        <end position="59"/>
    </location>
</feature>
<sequence>GGIFSERSGVVNIGLEGMMLSGAFFGILGADKLDSWVLGLVCAMVAGATFAFVHAIFAIHLRADQIIGGTAINFLALGITGYLFIDI</sequence>
<feature type="non-terminal residue" evidence="7">
    <location>
        <position position="1"/>
    </location>
</feature>
<dbReference type="GO" id="GO:0005886">
    <property type="term" value="C:plasma membrane"/>
    <property type="evidence" value="ECO:0007669"/>
    <property type="project" value="UniProtKB-SubCell"/>
</dbReference>
<keyword evidence="4 6" id="KW-1133">Transmembrane helix</keyword>
<dbReference type="Pfam" id="PF02653">
    <property type="entry name" value="BPD_transp_2"/>
    <property type="match status" value="1"/>
</dbReference>
<proteinExistence type="predicted"/>
<keyword evidence="5 6" id="KW-0472">Membrane</keyword>
<feature type="non-terminal residue" evidence="7">
    <location>
        <position position="87"/>
    </location>
</feature>
<reference evidence="7" key="1">
    <citation type="submission" date="2022-07" db="EMBL/GenBank/DDBJ databases">
        <title>Diversity of ethanolamine utilization by human commensal Escherichia coli.</title>
        <authorList>
            <person name="Jubelin G."/>
        </authorList>
    </citation>
    <scope>NUCLEOTIDE SEQUENCE</scope>
    <source>
        <strain evidence="7">S1</strain>
    </source>
</reference>
<comment type="subcellular location">
    <subcellularLocation>
        <location evidence="1">Cell inner membrane</location>
        <topology evidence="1">Multi-pass membrane protein</topology>
    </subcellularLocation>
</comment>
<evidence type="ECO:0000256" key="4">
    <source>
        <dbReference type="ARBA" id="ARBA00022989"/>
    </source>
</evidence>